<sequence>MKIKKIALLSVGFILLFNICSGKGFTQILLKDIRYEISEEKPEPIVIAENKTEERDKKKEEGKKKQNESKEGSVEEKKTKSKVKLWAGYNGFKMDNFNKKLSCENNKCINGGFVAGVELGPQELSKKFPVLKEINLTLPIFGIEYLSANSETIHFFSTKEGESFSVTTKWELPVLGAYIAPEIATKIATKIAFFKEKSFQVYLRPIGVGYYKIGEVFDAKLTVSDRPGTLKLSGDTIGFLSQAGIKYVMDDKDFGYELFTEIGYRMLRFTDISLEPTGNFPETWNGKPVNSGVLAETLDYSGFIIKGGLSFKF</sequence>
<protein>
    <submittedName>
        <fullName evidence="2">Uncharacterized protein</fullName>
    </submittedName>
</protein>
<gene>
    <name evidence="2" type="ORF">dnm_009920</name>
</gene>
<dbReference type="RefSeq" id="WP_207681234.1">
    <property type="nucleotide sequence ID" value="NZ_CP061800.1"/>
</dbReference>
<evidence type="ECO:0000256" key="1">
    <source>
        <dbReference type="SAM" id="MobiDB-lite"/>
    </source>
</evidence>
<feature type="region of interest" description="Disordered" evidence="1">
    <location>
        <begin position="46"/>
        <end position="76"/>
    </location>
</feature>
<organism evidence="2 3">
    <name type="scientific">Desulfonema magnum</name>
    <dbReference type="NCBI Taxonomy" id="45655"/>
    <lineage>
        <taxon>Bacteria</taxon>
        <taxon>Pseudomonadati</taxon>
        <taxon>Thermodesulfobacteriota</taxon>
        <taxon>Desulfobacteria</taxon>
        <taxon>Desulfobacterales</taxon>
        <taxon>Desulfococcaceae</taxon>
        <taxon>Desulfonema</taxon>
    </lineage>
</organism>
<name>A0A975GLN2_9BACT</name>
<reference evidence="2" key="1">
    <citation type="journal article" date="2021" name="Microb. Physiol.">
        <title>Proteogenomic Insights into the Physiology of Marine, Sulfate-Reducing, Filamentous Desulfonema limicola and Desulfonema magnum.</title>
        <authorList>
            <person name="Schnaars V."/>
            <person name="Wohlbrand L."/>
            <person name="Scheve S."/>
            <person name="Hinrichs C."/>
            <person name="Reinhardt R."/>
            <person name="Rabus R."/>
        </authorList>
    </citation>
    <scope>NUCLEOTIDE SEQUENCE</scope>
    <source>
        <strain evidence="2">4be13</strain>
    </source>
</reference>
<evidence type="ECO:0000313" key="3">
    <source>
        <dbReference type="Proteomes" id="UP000663722"/>
    </source>
</evidence>
<dbReference type="EMBL" id="CP061800">
    <property type="protein sequence ID" value="QTA84988.1"/>
    <property type="molecule type" value="Genomic_DNA"/>
</dbReference>
<dbReference type="Proteomes" id="UP000663722">
    <property type="component" value="Chromosome"/>
</dbReference>
<dbReference type="AlphaFoldDB" id="A0A975GLN2"/>
<proteinExistence type="predicted"/>
<keyword evidence="3" id="KW-1185">Reference proteome</keyword>
<evidence type="ECO:0000313" key="2">
    <source>
        <dbReference type="EMBL" id="QTA84988.1"/>
    </source>
</evidence>
<dbReference type="KEGG" id="dmm:dnm_009920"/>
<feature type="compositionally biased region" description="Basic and acidic residues" evidence="1">
    <location>
        <begin position="50"/>
        <end position="76"/>
    </location>
</feature>
<accession>A0A975GLN2</accession>